<dbReference type="AlphaFoldDB" id="A0A6A6BKX5"/>
<dbReference type="RefSeq" id="XP_033399219.1">
    <property type="nucleotide sequence ID" value="XM_033546145.1"/>
</dbReference>
<dbReference type="Pfam" id="PF06544">
    <property type="entry name" value="Prp3_C"/>
    <property type="match status" value="1"/>
</dbReference>
<dbReference type="CDD" id="cd24163">
    <property type="entry name" value="RWDD2_C"/>
    <property type="match status" value="1"/>
</dbReference>
<gene>
    <name evidence="2" type="ORF">K452DRAFT_357804</name>
</gene>
<dbReference type="InterPro" id="IPR016135">
    <property type="entry name" value="UBQ-conjugating_enzyme/RWD"/>
</dbReference>
<organism evidence="2 3">
    <name type="scientific">Aplosporella prunicola CBS 121167</name>
    <dbReference type="NCBI Taxonomy" id="1176127"/>
    <lineage>
        <taxon>Eukaryota</taxon>
        <taxon>Fungi</taxon>
        <taxon>Dikarya</taxon>
        <taxon>Ascomycota</taxon>
        <taxon>Pezizomycotina</taxon>
        <taxon>Dothideomycetes</taxon>
        <taxon>Dothideomycetes incertae sedis</taxon>
        <taxon>Botryosphaeriales</taxon>
        <taxon>Aplosporellaceae</taxon>
        <taxon>Aplosporella</taxon>
    </lineage>
</organism>
<evidence type="ECO:0000259" key="1">
    <source>
        <dbReference type="PROSITE" id="PS50908"/>
    </source>
</evidence>
<dbReference type="SUPFAM" id="SSF54495">
    <property type="entry name" value="UBC-like"/>
    <property type="match status" value="1"/>
</dbReference>
<accession>A0A6A6BKX5</accession>
<dbReference type="InterPro" id="IPR010541">
    <property type="entry name" value="Prp3_C"/>
</dbReference>
<feature type="domain" description="RWD" evidence="1">
    <location>
        <begin position="13"/>
        <end position="115"/>
    </location>
</feature>
<dbReference type="PANTHER" id="PTHR15955:SF8">
    <property type="entry name" value="RWD DOMAIN-CONTAINING PROTEIN 2B-RELATED"/>
    <property type="match status" value="1"/>
</dbReference>
<sequence length="261" mass="29361">MADTEENRERQLNEITLLETMYPEEIRIIKNPQGPDEDFELEIQLDTAHSLSFVLPWLYPTSSPPHVFVSFGPGVQNDDRKQLRARLREIVDRQVPGIECVDLIVGDFKQALEDFESDRQAQAAQHAAPRPTHKTEEAEGLRVVLWMHHLLATSKRRAIVQLSKELSLAGYSKPGYPGSVYVEGEASNVRSFVDELKSMRWQAIQERASEVTPVPALTLISSGQIGVEEVQGLGDIVENLKSRGDRGPEVATFYVEGMRIK</sequence>
<dbReference type="PROSITE" id="PS50908">
    <property type="entry name" value="RWD"/>
    <property type="match status" value="1"/>
</dbReference>
<dbReference type="InterPro" id="IPR006575">
    <property type="entry name" value="RWD_dom"/>
</dbReference>
<dbReference type="OrthoDB" id="432412at2759"/>
<keyword evidence="3" id="KW-1185">Reference proteome</keyword>
<dbReference type="PANTHER" id="PTHR15955">
    <property type="entry name" value="RWD DOMAIN CONTAINING PROTEIN 2"/>
    <property type="match status" value="1"/>
</dbReference>
<dbReference type="InterPro" id="IPR059181">
    <property type="entry name" value="RWDD2A-B_C"/>
</dbReference>
<evidence type="ECO:0000313" key="3">
    <source>
        <dbReference type="Proteomes" id="UP000799438"/>
    </source>
</evidence>
<name>A0A6A6BKX5_9PEZI</name>
<dbReference type="EMBL" id="ML995482">
    <property type="protein sequence ID" value="KAF2143507.1"/>
    <property type="molecule type" value="Genomic_DNA"/>
</dbReference>
<dbReference type="GeneID" id="54303651"/>
<dbReference type="Proteomes" id="UP000799438">
    <property type="component" value="Unassembled WGS sequence"/>
</dbReference>
<proteinExistence type="predicted"/>
<protein>
    <recommendedName>
        <fullName evidence="1">RWD domain-containing protein</fullName>
    </recommendedName>
</protein>
<dbReference type="Gene3D" id="3.10.110.10">
    <property type="entry name" value="Ubiquitin Conjugating Enzyme"/>
    <property type="match status" value="1"/>
</dbReference>
<dbReference type="InterPro" id="IPR017359">
    <property type="entry name" value="Phi-like"/>
</dbReference>
<dbReference type="Pfam" id="PF05773">
    <property type="entry name" value="RWD"/>
    <property type="match status" value="1"/>
</dbReference>
<reference evidence="2" key="1">
    <citation type="journal article" date="2020" name="Stud. Mycol.">
        <title>101 Dothideomycetes genomes: a test case for predicting lifestyles and emergence of pathogens.</title>
        <authorList>
            <person name="Haridas S."/>
            <person name="Albert R."/>
            <person name="Binder M."/>
            <person name="Bloem J."/>
            <person name="Labutti K."/>
            <person name="Salamov A."/>
            <person name="Andreopoulos B."/>
            <person name="Baker S."/>
            <person name="Barry K."/>
            <person name="Bills G."/>
            <person name="Bluhm B."/>
            <person name="Cannon C."/>
            <person name="Castanera R."/>
            <person name="Culley D."/>
            <person name="Daum C."/>
            <person name="Ezra D."/>
            <person name="Gonzalez J."/>
            <person name="Henrissat B."/>
            <person name="Kuo A."/>
            <person name="Liang C."/>
            <person name="Lipzen A."/>
            <person name="Lutzoni F."/>
            <person name="Magnuson J."/>
            <person name="Mondo S."/>
            <person name="Nolan M."/>
            <person name="Ohm R."/>
            <person name="Pangilinan J."/>
            <person name="Park H.-J."/>
            <person name="Ramirez L."/>
            <person name="Alfaro M."/>
            <person name="Sun H."/>
            <person name="Tritt A."/>
            <person name="Yoshinaga Y."/>
            <person name="Zwiers L.-H."/>
            <person name="Turgeon B."/>
            <person name="Goodwin S."/>
            <person name="Spatafora J."/>
            <person name="Crous P."/>
            <person name="Grigoriev I."/>
        </authorList>
    </citation>
    <scope>NUCLEOTIDE SEQUENCE</scope>
    <source>
        <strain evidence="2">CBS 121167</strain>
    </source>
</reference>
<evidence type="ECO:0000313" key="2">
    <source>
        <dbReference type="EMBL" id="KAF2143507.1"/>
    </source>
</evidence>